<gene>
    <name evidence="1" type="ORF">C8A04DRAFT_29166</name>
</gene>
<proteinExistence type="predicted"/>
<dbReference type="Gene3D" id="3.90.79.10">
    <property type="entry name" value="Nucleoside Triphosphate Pyrophosphohydrolase"/>
    <property type="match status" value="2"/>
</dbReference>
<evidence type="ECO:0000313" key="1">
    <source>
        <dbReference type="EMBL" id="KAK4143149.1"/>
    </source>
</evidence>
<reference evidence="1" key="1">
    <citation type="journal article" date="2023" name="Mol. Phylogenet. Evol.">
        <title>Genome-scale phylogeny and comparative genomics of the fungal order Sordariales.</title>
        <authorList>
            <person name="Hensen N."/>
            <person name="Bonometti L."/>
            <person name="Westerberg I."/>
            <person name="Brannstrom I.O."/>
            <person name="Guillou S."/>
            <person name="Cros-Aarteil S."/>
            <person name="Calhoun S."/>
            <person name="Haridas S."/>
            <person name="Kuo A."/>
            <person name="Mondo S."/>
            <person name="Pangilinan J."/>
            <person name="Riley R."/>
            <person name="LaButti K."/>
            <person name="Andreopoulos B."/>
            <person name="Lipzen A."/>
            <person name="Chen C."/>
            <person name="Yan M."/>
            <person name="Daum C."/>
            <person name="Ng V."/>
            <person name="Clum A."/>
            <person name="Steindorff A."/>
            <person name="Ohm R.A."/>
            <person name="Martin F."/>
            <person name="Silar P."/>
            <person name="Natvig D.O."/>
            <person name="Lalanne C."/>
            <person name="Gautier V."/>
            <person name="Ament-Velasquez S.L."/>
            <person name="Kruys A."/>
            <person name="Hutchinson M.I."/>
            <person name="Powell A.J."/>
            <person name="Barry K."/>
            <person name="Miller A.N."/>
            <person name="Grigoriev I.V."/>
            <person name="Debuchy R."/>
            <person name="Gladieux P."/>
            <person name="Hiltunen Thoren M."/>
            <person name="Johannesson H."/>
        </authorList>
    </citation>
    <scope>NUCLEOTIDE SEQUENCE</scope>
    <source>
        <strain evidence="1">CBS 141.50</strain>
    </source>
</reference>
<name>A0AAN6V2A2_9PEZI</name>
<protein>
    <recommendedName>
        <fullName evidence="3">Nudix hydrolase domain-containing protein</fullName>
    </recommendedName>
</protein>
<dbReference type="EMBL" id="MU853589">
    <property type="protein sequence ID" value="KAK4143149.1"/>
    <property type="molecule type" value="Genomic_DNA"/>
</dbReference>
<organism evidence="1 2">
    <name type="scientific">Dichotomopilus funicola</name>
    <dbReference type="NCBI Taxonomy" id="1934379"/>
    <lineage>
        <taxon>Eukaryota</taxon>
        <taxon>Fungi</taxon>
        <taxon>Dikarya</taxon>
        <taxon>Ascomycota</taxon>
        <taxon>Pezizomycotina</taxon>
        <taxon>Sordariomycetes</taxon>
        <taxon>Sordariomycetidae</taxon>
        <taxon>Sordariales</taxon>
        <taxon>Chaetomiaceae</taxon>
        <taxon>Dichotomopilus</taxon>
    </lineage>
</organism>
<evidence type="ECO:0000313" key="2">
    <source>
        <dbReference type="Proteomes" id="UP001302676"/>
    </source>
</evidence>
<dbReference type="SUPFAM" id="SSF55811">
    <property type="entry name" value="Nudix"/>
    <property type="match status" value="1"/>
</dbReference>
<dbReference type="Proteomes" id="UP001302676">
    <property type="component" value="Unassembled WGS sequence"/>
</dbReference>
<dbReference type="GeneID" id="87817515"/>
<dbReference type="InterPro" id="IPR015797">
    <property type="entry name" value="NUDIX_hydrolase-like_dom_sf"/>
</dbReference>
<accession>A0AAN6V2A2</accession>
<keyword evidence="2" id="KW-1185">Reference proteome</keyword>
<sequence length="231" mass="26748">MAGTRNFFDIADKFDSFPYYSDDPHSYASFMKNYYYFTIDSYPKPLGYVHFSVIHSVTWPRYWTIDQEPYNGGSQLFGVLSFGVHLIAWTMTSEGKRKYWLQRRSMNKKMHLGKLDTTAGGAHLKSCGIVSYHLDYSFLDNPGSYPHVLHVFEMELPAEITPRPNDGEVSEFVTMTEGEVMKALFEDDFKPIVGIQWVAHFCRHGVLTPENETRLLEINSRTHRNLATFFV</sequence>
<dbReference type="RefSeq" id="XP_062636520.1">
    <property type="nucleotide sequence ID" value="XM_062780902.1"/>
</dbReference>
<dbReference type="AlphaFoldDB" id="A0AAN6V2A2"/>
<evidence type="ECO:0008006" key="3">
    <source>
        <dbReference type="Google" id="ProtNLM"/>
    </source>
</evidence>
<comment type="caution">
    <text evidence="1">The sequence shown here is derived from an EMBL/GenBank/DDBJ whole genome shotgun (WGS) entry which is preliminary data.</text>
</comment>
<reference evidence="1" key="2">
    <citation type="submission" date="2023-05" db="EMBL/GenBank/DDBJ databases">
        <authorList>
            <consortium name="Lawrence Berkeley National Laboratory"/>
            <person name="Steindorff A."/>
            <person name="Hensen N."/>
            <person name="Bonometti L."/>
            <person name="Westerberg I."/>
            <person name="Brannstrom I.O."/>
            <person name="Guillou S."/>
            <person name="Cros-Aarteil S."/>
            <person name="Calhoun S."/>
            <person name="Haridas S."/>
            <person name="Kuo A."/>
            <person name="Mondo S."/>
            <person name="Pangilinan J."/>
            <person name="Riley R."/>
            <person name="Labutti K."/>
            <person name="Andreopoulos B."/>
            <person name="Lipzen A."/>
            <person name="Chen C."/>
            <person name="Yanf M."/>
            <person name="Daum C."/>
            <person name="Ng V."/>
            <person name="Clum A."/>
            <person name="Ohm R."/>
            <person name="Martin F."/>
            <person name="Silar P."/>
            <person name="Natvig D."/>
            <person name="Lalanne C."/>
            <person name="Gautier V."/>
            <person name="Ament-Velasquez S.L."/>
            <person name="Kruys A."/>
            <person name="Hutchinson M.I."/>
            <person name="Powell A.J."/>
            <person name="Barry K."/>
            <person name="Miller A.N."/>
            <person name="Grigoriev I.V."/>
            <person name="Debuchy R."/>
            <person name="Gladieux P."/>
            <person name="Thoren M.H."/>
            <person name="Johannesson H."/>
        </authorList>
    </citation>
    <scope>NUCLEOTIDE SEQUENCE</scope>
    <source>
        <strain evidence="1">CBS 141.50</strain>
    </source>
</reference>